<reference evidence="1" key="2">
    <citation type="journal article" date="2014" name="ISME J.">
        <title>Microbial stratification in low pH oxic and suboxic macroscopic growths along an acid mine drainage.</title>
        <authorList>
            <person name="Mendez-Garcia C."/>
            <person name="Mesa V."/>
            <person name="Sprenger R.R."/>
            <person name="Richter M."/>
            <person name="Diez M.S."/>
            <person name="Solano J."/>
            <person name="Bargiela R."/>
            <person name="Golyshina O.V."/>
            <person name="Manteca A."/>
            <person name="Ramos J.L."/>
            <person name="Gallego J.R."/>
            <person name="Llorente I."/>
            <person name="Martins Dos Santos V.A."/>
            <person name="Jensen O.N."/>
            <person name="Pelaez A.I."/>
            <person name="Sanchez J."/>
            <person name="Ferrer M."/>
        </authorList>
    </citation>
    <scope>NUCLEOTIDE SEQUENCE</scope>
</reference>
<dbReference type="AlphaFoldDB" id="T1C2A8"/>
<dbReference type="PANTHER" id="PTHR35024">
    <property type="entry name" value="HYPOTHETICAL CYTOSOLIC PROTEIN"/>
    <property type="match status" value="1"/>
</dbReference>
<organism evidence="1">
    <name type="scientific">mine drainage metagenome</name>
    <dbReference type="NCBI Taxonomy" id="410659"/>
    <lineage>
        <taxon>unclassified sequences</taxon>
        <taxon>metagenomes</taxon>
        <taxon>ecological metagenomes</taxon>
    </lineage>
</organism>
<dbReference type="InterPro" id="IPR007607">
    <property type="entry name" value="BacA/B"/>
</dbReference>
<evidence type="ECO:0000313" key="1">
    <source>
        <dbReference type="EMBL" id="EQD76107.1"/>
    </source>
</evidence>
<proteinExistence type="predicted"/>
<name>T1C2A8_9ZZZZ</name>
<reference evidence="1" key="1">
    <citation type="submission" date="2013-08" db="EMBL/GenBank/DDBJ databases">
        <authorList>
            <person name="Mendez C."/>
            <person name="Richter M."/>
            <person name="Ferrer M."/>
            <person name="Sanchez J."/>
        </authorList>
    </citation>
    <scope>NUCLEOTIDE SEQUENCE</scope>
</reference>
<comment type="caution">
    <text evidence="1">The sequence shown here is derived from an EMBL/GenBank/DDBJ whole genome shotgun (WGS) entry which is preliminary data.</text>
</comment>
<sequence length="132" mass="13703">MFRKTRKPFAGSGSTSLIATDTTLRGDIVFSGALHVCGRVIGNVRGEGEALFTLSAEGVIEGSVLAPHAVINGSVRGDIHASERLQLAAAARVEGDVHYRSLEMAAGARVNGRMLHDAEAPKRLAAPAAAEA</sequence>
<gene>
    <name evidence="1" type="ORF">B1B_01911</name>
</gene>
<protein>
    <submittedName>
        <fullName evidence="1">Secreted protein containing DUF583</fullName>
    </submittedName>
</protein>
<accession>T1C2A8</accession>
<dbReference type="EMBL" id="AUZY01001138">
    <property type="protein sequence ID" value="EQD76107.1"/>
    <property type="molecule type" value="Genomic_DNA"/>
</dbReference>
<dbReference type="PANTHER" id="PTHR35024:SF4">
    <property type="entry name" value="POLYMER-FORMING CYTOSKELETAL PROTEIN"/>
    <property type="match status" value="1"/>
</dbReference>
<dbReference type="Pfam" id="PF04519">
    <property type="entry name" value="Bactofilin"/>
    <property type="match status" value="1"/>
</dbReference>